<evidence type="ECO:0000259" key="11">
    <source>
        <dbReference type="PROSITE" id="PS51779"/>
    </source>
</evidence>
<dbReference type="Pfam" id="PF08478">
    <property type="entry name" value="POTRA_1"/>
    <property type="match status" value="1"/>
</dbReference>
<dbReference type="AlphaFoldDB" id="A0A3M6QAZ4"/>
<comment type="similarity">
    <text evidence="9">Belongs to the FtsQ/DivIB family. FtsQ subfamily.</text>
</comment>
<keyword evidence="2 9" id="KW-1003">Cell membrane</keyword>
<name>A0A3M6QAZ4_9BURK</name>
<feature type="region of interest" description="Disordered" evidence="10">
    <location>
        <begin position="281"/>
        <end position="332"/>
    </location>
</feature>
<dbReference type="GO" id="GO:0090529">
    <property type="term" value="P:cell septum assembly"/>
    <property type="evidence" value="ECO:0007669"/>
    <property type="project" value="InterPro"/>
</dbReference>
<proteinExistence type="inferred from homology"/>
<feature type="transmembrane region" description="Helical" evidence="9">
    <location>
        <begin position="12"/>
        <end position="37"/>
    </location>
</feature>
<evidence type="ECO:0000256" key="7">
    <source>
        <dbReference type="ARBA" id="ARBA00023136"/>
    </source>
</evidence>
<dbReference type="PROSITE" id="PS51779">
    <property type="entry name" value="POTRA"/>
    <property type="match status" value="1"/>
</dbReference>
<dbReference type="Pfam" id="PF03799">
    <property type="entry name" value="FtsQ_DivIB_C"/>
    <property type="match status" value="1"/>
</dbReference>
<dbReference type="PANTHER" id="PTHR35851">
    <property type="entry name" value="CELL DIVISION PROTEIN FTSQ"/>
    <property type="match status" value="1"/>
</dbReference>
<dbReference type="GO" id="GO:0032153">
    <property type="term" value="C:cell division site"/>
    <property type="evidence" value="ECO:0007669"/>
    <property type="project" value="UniProtKB-UniRule"/>
</dbReference>
<dbReference type="GO" id="GO:0043093">
    <property type="term" value="P:FtsZ-dependent cytokinesis"/>
    <property type="evidence" value="ECO:0007669"/>
    <property type="project" value="UniProtKB-UniRule"/>
</dbReference>
<keyword evidence="7 9" id="KW-0472">Membrane</keyword>
<dbReference type="InterPro" id="IPR026579">
    <property type="entry name" value="FtsQ"/>
</dbReference>
<dbReference type="InterPro" id="IPR045335">
    <property type="entry name" value="FtsQ_C_sf"/>
</dbReference>
<evidence type="ECO:0000256" key="10">
    <source>
        <dbReference type="SAM" id="MobiDB-lite"/>
    </source>
</evidence>
<dbReference type="InterPro" id="IPR034746">
    <property type="entry name" value="POTRA"/>
</dbReference>
<evidence type="ECO:0000256" key="4">
    <source>
        <dbReference type="ARBA" id="ARBA00022618"/>
    </source>
</evidence>
<dbReference type="InterPro" id="IPR005548">
    <property type="entry name" value="Cell_div_FtsQ/DivIB_C"/>
</dbReference>
<dbReference type="InterPro" id="IPR013685">
    <property type="entry name" value="POTRA_FtsQ_type"/>
</dbReference>
<evidence type="ECO:0000256" key="6">
    <source>
        <dbReference type="ARBA" id="ARBA00022989"/>
    </source>
</evidence>
<dbReference type="Gene3D" id="3.40.50.11690">
    <property type="entry name" value="Cell division protein FtsQ/DivIB"/>
    <property type="match status" value="1"/>
</dbReference>
<reference evidence="12 13" key="1">
    <citation type="submission" date="2018-10" db="EMBL/GenBank/DDBJ databases">
        <title>Comamonadaceae CDC group NO-1 genome sequencing and assembly.</title>
        <authorList>
            <person name="Bernier A.-M."/>
            <person name="Bernard K."/>
        </authorList>
    </citation>
    <scope>NUCLEOTIDE SEQUENCE [LARGE SCALE GENOMIC DNA]</scope>
    <source>
        <strain evidence="12 13">NML970147</strain>
    </source>
</reference>
<evidence type="ECO:0000256" key="5">
    <source>
        <dbReference type="ARBA" id="ARBA00022692"/>
    </source>
</evidence>
<feature type="compositionally biased region" description="Low complexity" evidence="10">
    <location>
        <begin position="281"/>
        <end position="300"/>
    </location>
</feature>
<comment type="caution">
    <text evidence="12">The sequence shown here is derived from an EMBL/GenBank/DDBJ whole genome shotgun (WGS) entry which is preliminary data.</text>
</comment>
<dbReference type="Proteomes" id="UP000267521">
    <property type="component" value="Unassembled WGS sequence"/>
</dbReference>
<feature type="domain" description="POTRA" evidence="11">
    <location>
        <begin position="42"/>
        <end position="111"/>
    </location>
</feature>
<evidence type="ECO:0000313" key="13">
    <source>
        <dbReference type="Proteomes" id="UP000267521"/>
    </source>
</evidence>
<dbReference type="HAMAP" id="MF_00911">
    <property type="entry name" value="FtsQ_subfam"/>
    <property type="match status" value="1"/>
</dbReference>
<keyword evidence="6 9" id="KW-1133">Transmembrane helix</keyword>
<dbReference type="Gene3D" id="3.10.20.310">
    <property type="entry name" value="membrane protein fhac"/>
    <property type="match status" value="1"/>
</dbReference>
<evidence type="ECO:0000256" key="2">
    <source>
        <dbReference type="ARBA" id="ARBA00022475"/>
    </source>
</evidence>
<evidence type="ECO:0000256" key="9">
    <source>
        <dbReference type="HAMAP-Rule" id="MF_00911"/>
    </source>
</evidence>
<accession>A0A3M6QAZ4</accession>
<sequence>MSRPMPPVDVRLMNATASLAFFGVFTLVCVALVFWLLRNPAFAITQVTVHGNPQHSSAASLQANVLSQLRGNLFTLELAQARKAFEQMPWVREAELRRGFPNTLEVFLQEHEPVALWDGPEESSMLNRYGEVFEANRGEVEHLNLPNLAGPREQSGHVLEMYHYLLGQMQQHAALQQNMQPVALYLTPRGSWQMFLANGAHIELGTGQQLQVGARLEDFWATLPQVLAPLGLKEQALEYADLRHRNGYAIRLRGVATRVGDEAALAPGGAVRAPVKAVAAKPTAAKPATAKPAARAATPANAKQQPAGQPVRAVRAGNVKDQKADGRAAARP</sequence>
<keyword evidence="8 9" id="KW-0131">Cell cycle</keyword>
<evidence type="ECO:0000313" key="12">
    <source>
        <dbReference type="EMBL" id="RMW99618.1"/>
    </source>
</evidence>
<comment type="subunit">
    <text evidence="9">Part of a complex composed of FtsB, FtsL and FtsQ.</text>
</comment>
<evidence type="ECO:0000256" key="8">
    <source>
        <dbReference type="ARBA" id="ARBA00023306"/>
    </source>
</evidence>
<feature type="compositionally biased region" description="Basic and acidic residues" evidence="10">
    <location>
        <begin position="318"/>
        <end position="332"/>
    </location>
</feature>
<gene>
    <name evidence="9" type="primary">ftsQ</name>
    <name evidence="12" type="ORF">EBQ26_04550</name>
</gene>
<keyword evidence="5 9" id="KW-0812">Transmembrane</keyword>
<dbReference type="EMBL" id="RDQM01000004">
    <property type="protein sequence ID" value="RMW99618.1"/>
    <property type="molecule type" value="Genomic_DNA"/>
</dbReference>
<organism evidence="12 13">
    <name type="scientific">Allofranklinella schreckenbergeri</name>
    <dbReference type="NCBI Taxonomy" id="1076744"/>
    <lineage>
        <taxon>Bacteria</taxon>
        <taxon>Pseudomonadati</taxon>
        <taxon>Pseudomonadota</taxon>
        <taxon>Betaproteobacteria</taxon>
        <taxon>Burkholderiales</taxon>
        <taxon>Comamonadaceae</taxon>
        <taxon>Allofranklinella</taxon>
    </lineage>
</organism>
<dbReference type="RefSeq" id="WP_122237828.1">
    <property type="nucleotide sequence ID" value="NZ_RDQM01000004.1"/>
</dbReference>
<keyword evidence="4 9" id="KW-0132">Cell division</keyword>
<evidence type="ECO:0000256" key="3">
    <source>
        <dbReference type="ARBA" id="ARBA00022519"/>
    </source>
</evidence>
<evidence type="ECO:0000256" key="1">
    <source>
        <dbReference type="ARBA" id="ARBA00004370"/>
    </source>
</evidence>
<dbReference type="PANTHER" id="PTHR35851:SF1">
    <property type="entry name" value="CELL DIVISION PROTEIN FTSQ"/>
    <property type="match status" value="1"/>
</dbReference>
<dbReference type="GO" id="GO:0005886">
    <property type="term" value="C:plasma membrane"/>
    <property type="evidence" value="ECO:0007669"/>
    <property type="project" value="UniProtKB-SubCell"/>
</dbReference>
<comment type="function">
    <text evidence="9">Essential cell division protein. May link together the upstream cell division proteins, which are predominantly cytoplasmic, with the downstream cell division proteins, which are predominantly periplasmic. May control correct divisome assembly.</text>
</comment>
<protein>
    <recommendedName>
        <fullName evidence="9">Cell division protein FtsQ</fullName>
    </recommendedName>
</protein>
<comment type="subcellular location">
    <subcellularLocation>
        <location evidence="9">Cell inner membrane</location>
        <topology evidence="9">Single-pass type II membrane protein</topology>
    </subcellularLocation>
    <subcellularLocation>
        <location evidence="1">Membrane</location>
    </subcellularLocation>
    <text evidence="9">Localizes to the division septum.</text>
</comment>
<keyword evidence="3 9" id="KW-0997">Cell inner membrane</keyword>